<dbReference type="KEGG" id="tml:GSTUM_00000910001"/>
<dbReference type="InParanoid" id="D5GD07"/>
<evidence type="ECO:0000313" key="1">
    <source>
        <dbReference type="EMBL" id="CAZ82400.1"/>
    </source>
</evidence>
<organism evidence="1 2">
    <name type="scientific">Tuber melanosporum (strain Mel28)</name>
    <name type="common">Perigord black truffle</name>
    <dbReference type="NCBI Taxonomy" id="656061"/>
    <lineage>
        <taxon>Eukaryota</taxon>
        <taxon>Fungi</taxon>
        <taxon>Dikarya</taxon>
        <taxon>Ascomycota</taxon>
        <taxon>Pezizomycotina</taxon>
        <taxon>Pezizomycetes</taxon>
        <taxon>Pezizales</taxon>
        <taxon>Tuberaceae</taxon>
        <taxon>Tuber</taxon>
    </lineage>
</organism>
<reference evidence="1 2" key="1">
    <citation type="journal article" date="2010" name="Nature">
        <title>Perigord black truffle genome uncovers evolutionary origins and mechanisms of symbiosis.</title>
        <authorList>
            <person name="Martin F."/>
            <person name="Kohler A."/>
            <person name="Murat C."/>
            <person name="Balestrini R."/>
            <person name="Coutinho P.M."/>
            <person name="Jaillon O."/>
            <person name="Montanini B."/>
            <person name="Morin E."/>
            <person name="Noel B."/>
            <person name="Percudani R."/>
            <person name="Porcel B."/>
            <person name="Rubini A."/>
            <person name="Amicucci A."/>
            <person name="Amselem J."/>
            <person name="Anthouard V."/>
            <person name="Arcioni S."/>
            <person name="Artiguenave F."/>
            <person name="Aury J.M."/>
            <person name="Ballario P."/>
            <person name="Bolchi A."/>
            <person name="Brenna A."/>
            <person name="Brun A."/>
            <person name="Buee M."/>
            <person name="Cantarel B."/>
            <person name="Chevalier G."/>
            <person name="Couloux A."/>
            <person name="Da Silva C."/>
            <person name="Denoeud F."/>
            <person name="Duplessis S."/>
            <person name="Ghignone S."/>
            <person name="Hilselberger B."/>
            <person name="Iotti M."/>
            <person name="Marcais B."/>
            <person name="Mello A."/>
            <person name="Miranda M."/>
            <person name="Pacioni G."/>
            <person name="Quesneville H."/>
            <person name="Riccioni C."/>
            <person name="Ruotolo R."/>
            <person name="Splivallo R."/>
            <person name="Stocchi V."/>
            <person name="Tisserant E."/>
            <person name="Viscomi A.R."/>
            <person name="Zambonelli A."/>
            <person name="Zampieri E."/>
            <person name="Henrissat B."/>
            <person name="Lebrun M.H."/>
            <person name="Paolocci F."/>
            <person name="Bonfante P."/>
            <person name="Ottonello S."/>
            <person name="Wincker P."/>
        </authorList>
    </citation>
    <scope>NUCLEOTIDE SEQUENCE [LARGE SCALE GENOMIC DNA]</scope>
    <source>
        <strain evidence="1 2">Mel28</strain>
    </source>
</reference>
<dbReference type="AlphaFoldDB" id="D5GD07"/>
<name>D5GD07_TUBMM</name>
<gene>
    <name evidence="1" type="ORF">GSTUM_00000910001</name>
</gene>
<dbReference type="HOGENOM" id="CLU_1807637_0_0_1"/>
<protein>
    <submittedName>
        <fullName evidence="1">(Perigord truffle) hypothetical protein</fullName>
    </submittedName>
</protein>
<keyword evidence="2" id="KW-1185">Reference proteome</keyword>
<dbReference type="EMBL" id="FN430133">
    <property type="protein sequence ID" value="CAZ82400.1"/>
    <property type="molecule type" value="Genomic_DNA"/>
</dbReference>
<evidence type="ECO:0000313" key="2">
    <source>
        <dbReference type="Proteomes" id="UP000006911"/>
    </source>
</evidence>
<accession>D5GD07</accession>
<sequence>MIQHRIRAWKAPPRQQNRRYGLQFSKPETKVGFCEGMTGDAPLEGRGIAEGGRTMKEIVEKNDGGSTSGARGNFVRRKCVEGEMSVGSIQLKGGGRLATFSSVYPNPVYNSCTTTTGLHHQEIGGGVRLLGLPRSRCCYQSSQ</sequence>
<proteinExistence type="predicted"/>
<dbReference type="Proteomes" id="UP000006911">
    <property type="component" value="Unassembled WGS sequence"/>
</dbReference>